<sequence length="60" mass="6420">MRPAMLRAASSLHMGTMVSGQTLITHTNAGSYAPMDAAHLDASLSRISRPLKNASYSMSR</sequence>
<keyword evidence="2" id="KW-1185">Reference proteome</keyword>
<name>A0ABQ9Q3Z6_9PEZI</name>
<comment type="caution">
    <text evidence="1">The sequence shown here is derived from an EMBL/GenBank/DDBJ whole genome shotgun (WGS) entry which is preliminary data.</text>
</comment>
<proteinExistence type="predicted"/>
<evidence type="ECO:0000313" key="2">
    <source>
        <dbReference type="Proteomes" id="UP001169217"/>
    </source>
</evidence>
<organism evidence="1 2">
    <name type="scientific">Colletotrichum limetticola</name>
    <dbReference type="NCBI Taxonomy" id="1209924"/>
    <lineage>
        <taxon>Eukaryota</taxon>
        <taxon>Fungi</taxon>
        <taxon>Dikarya</taxon>
        <taxon>Ascomycota</taxon>
        <taxon>Pezizomycotina</taxon>
        <taxon>Sordariomycetes</taxon>
        <taxon>Hypocreomycetidae</taxon>
        <taxon>Glomerellales</taxon>
        <taxon>Glomerellaceae</taxon>
        <taxon>Colletotrichum</taxon>
        <taxon>Colletotrichum acutatum species complex</taxon>
    </lineage>
</organism>
<dbReference type="Proteomes" id="UP001169217">
    <property type="component" value="Unassembled WGS sequence"/>
</dbReference>
<evidence type="ECO:0000313" key="1">
    <source>
        <dbReference type="EMBL" id="KAK0378531.1"/>
    </source>
</evidence>
<reference evidence="1" key="1">
    <citation type="submission" date="2023-04" db="EMBL/GenBank/DDBJ databases">
        <title>Colletotrichum limetticola genome sequence.</title>
        <authorList>
            <person name="Baroncelli R."/>
        </authorList>
    </citation>
    <scope>NUCLEOTIDE SEQUENCE</scope>
    <source>
        <strain evidence="1">KLA-Anderson</strain>
    </source>
</reference>
<accession>A0ABQ9Q3Z6</accession>
<protein>
    <submittedName>
        <fullName evidence="1">Uncharacterized protein</fullName>
    </submittedName>
</protein>
<dbReference type="EMBL" id="JARUPT010000093">
    <property type="protein sequence ID" value="KAK0378531.1"/>
    <property type="molecule type" value="Genomic_DNA"/>
</dbReference>
<gene>
    <name evidence="1" type="ORF">CLIM01_04093</name>
</gene>